<evidence type="ECO:0000313" key="1">
    <source>
        <dbReference type="EMBL" id="WQF81954.1"/>
    </source>
</evidence>
<keyword evidence="2" id="KW-1185">Reference proteome</keyword>
<name>A0AAX4IGB9_9PEZI</name>
<evidence type="ECO:0000313" key="2">
    <source>
        <dbReference type="Proteomes" id="UP001322277"/>
    </source>
</evidence>
<accession>A0AAX4IGB9</accession>
<dbReference type="RefSeq" id="XP_062779178.1">
    <property type="nucleotide sequence ID" value="XM_062923127.1"/>
</dbReference>
<dbReference type="GeneID" id="87943471"/>
<protein>
    <submittedName>
        <fullName evidence="1">Uncharacterized protein</fullName>
    </submittedName>
</protein>
<dbReference type="KEGG" id="cdet:87943471"/>
<dbReference type="EMBL" id="CP137308">
    <property type="protein sequence ID" value="WQF81954.1"/>
    <property type="molecule type" value="Genomic_DNA"/>
</dbReference>
<dbReference type="AlphaFoldDB" id="A0AAX4IGB9"/>
<organism evidence="1 2">
    <name type="scientific">Colletotrichum destructivum</name>
    <dbReference type="NCBI Taxonomy" id="34406"/>
    <lineage>
        <taxon>Eukaryota</taxon>
        <taxon>Fungi</taxon>
        <taxon>Dikarya</taxon>
        <taxon>Ascomycota</taxon>
        <taxon>Pezizomycotina</taxon>
        <taxon>Sordariomycetes</taxon>
        <taxon>Hypocreomycetidae</taxon>
        <taxon>Glomerellales</taxon>
        <taxon>Glomerellaceae</taxon>
        <taxon>Colletotrichum</taxon>
        <taxon>Colletotrichum destructivum species complex</taxon>
    </lineage>
</organism>
<reference evidence="2" key="1">
    <citation type="journal article" date="2023" name="bioRxiv">
        <title>Complete genome of the Medicago anthracnose fungus, Colletotrichum destructivum, reveals a mini-chromosome-like region within a core chromosome.</title>
        <authorList>
            <person name="Lapalu N."/>
            <person name="Simon A."/>
            <person name="Lu A."/>
            <person name="Plaumann P.-L."/>
            <person name="Amselem J."/>
            <person name="Pigne S."/>
            <person name="Auger A."/>
            <person name="Koch C."/>
            <person name="Dallery J.-F."/>
            <person name="O'Connell R.J."/>
        </authorList>
    </citation>
    <scope>NUCLEOTIDE SEQUENCE [LARGE SCALE GENOMIC DNA]</scope>
    <source>
        <strain evidence="2">CBS 520.97</strain>
    </source>
</reference>
<proteinExistence type="predicted"/>
<sequence length="125" mass="13755">MYFNQQITPSSWFCQASQNITFRSTGTVKEDKQLGTLSTTSSHCTLTLICLLSLCVVPAQADYFTEPLSFELDWTGSRSTVPDLNSTYILGQKAQSTWEVPTASHNSLSLVHWGKNVGVAVSSFI</sequence>
<dbReference type="Proteomes" id="UP001322277">
    <property type="component" value="Chromosome 4"/>
</dbReference>
<gene>
    <name evidence="1" type="ORF">CDEST_06968</name>
</gene>